<dbReference type="InterPro" id="IPR041147">
    <property type="entry name" value="GH38_C"/>
</dbReference>
<sequence>MDSPHNESIEVGPGSLKMSFSSTTGQLERMFDSKRGVDLPIQQSYLWYGSSDGGLDSQPSSAYIFRPNGAPPTVVSRSVPLKVMRGPLVDEVHQQFSPWIYQVTRLYKDKDHAEVEFTIGPIPVDDSVGKEVITRMTANMVTNKVFYTDSSGRDFLKRVRDYREDWSLSVNQPEAGNYYPINLGIFTKDKKSEFSVLVDRATGGSSIKDGQVELMLHRRMIFYDSGGLGEALDEITCVENTCEGLTVRGNYYMSINLLGDGAQWRRTTGQEIYSPLLLAFTHEKLETWTASYLTKGTVMEPNYSLPLNVAVITLQELDDGSILLRLAHLYEAGEDAKYSTLAKVELQKMFRGKKIKEIKETNLSTNQEKSEMKSLKWKVEGDNGDETAPLRGGPVDNSTLVVELGPMEIRTFLLEF</sequence>
<dbReference type="AlphaFoldDB" id="A0AA39E1H4"/>
<dbReference type="InterPro" id="IPR050843">
    <property type="entry name" value="Glycosyl_Hydrlase_38"/>
</dbReference>
<evidence type="ECO:0000313" key="5">
    <source>
        <dbReference type="Proteomes" id="UP001168098"/>
    </source>
</evidence>
<keyword evidence="5" id="KW-1185">Reference proteome</keyword>
<organism evidence="4 5">
    <name type="scientific">Vitis rotundifolia</name>
    <name type="common">Muscadine grape</name>
    <dbReference type="NCBI Taxonomy" id="103349"/>
    <lineage>
        <taxon>Eukaryota</taxon>
        <taxon>Viridiplantae</taxon>
        <taxon>Streptophyta</taxon>
        <taxon>Embryophyta</taxon>
        <taxon>Tracheophyta</taxon>
        <taxon>Spermatophyta</taxon>
        <taxon>Magnoliopsida</taxon>
        <taxon>eudicotyledons</taxon>
        <taxon>Gunneridae</taxon>
        <taxon>Pentapetalae</taxon>
        <taxon>rosids</taxon>
        <taxon>Vitales</taxon>
        <taxon>Vitaceae</taxon>
        <taxon>Viteae</taxon>
        <taxon>Vitis</taxon>
    </lineage>
</organism>
<evidence type="ECO:0000259" key="3">
    <source>
        <dbReference type="Pfam" id="PF17677"/>
    </source>
</evidence>
<evidence type="ECO:0000256" key="1">
    <source>
        <dbReference type="SAM" id="MobiDB-lite"/>
    </source>
</evidence>
<dbReference type="GO" id="GO:0030246">
    <property type="term" value="F:carbohydrate binding"/>
    <property type="evidence" value="ECO:0007669"/>
    <property type="project" value="InterPro"/>
</dbReference>
<dbReference type="Pfam" id="PF17677">
    <property type="entry name" value="Glyco_hydro38C2"/>
    <property type="match status" value="1"/>
</dbReference>
<dbReference type="Gene3D" id="2.70.98.30">
    <property type="entry name" value="Golgi alpha-mannosidase II, domain 4"/>
    <property type="match status" value="1"/>
</dbReference>
<dbReference type="PANTHER" id="PTHR11607:SF61">
    <property type="entry name" value="ALPHA-MANNOSIDASE"/>
    <property type="match status" value="1"/>
</dbReference>
<feature type="domain" description="Glycosyl hydrolase family 38 C-terminal" evidence="2">
    <location>
        <begin position="14"/>
        <end position="222"/>
    </location>
</feature>
<dbReference type="GO" id="GO:0006013">
    <property type="term" value="P:mannose metabolic process"/>
    <property type="evidence" value="ECO:0007669"/>
    <property type="project" value="InterPro"/>
</dbReference>
<feature type="region of interest" description="Disordered" evidence="1">
    <location>
        <begin position="1"/>
        <end position="20"/>
    </location>
</feature>
<dbReference type="FunFam" id="2.70.98.30:FF:000004">
    <property type="entry name" value="Alpha-mannosidase"/>
    <property type="match status" value="1"/>
</dbReference>
<dbReference type="InterPro" id="IPR011682">
    <property type="entry name" value="Glyco_hydro_38_C"/>
</dbReference>
<dbReference type="EMBL" id="JARBHA010000004">
    <property type="protein sequence ID" value="KAJ9703749.1"/>
    <property type="molecule type" value="Genomic_DNA"/>
</dbReference>
<accession>A0AA39E1H4</accession>
<dbReference type="SUPFAM" id="SSF74650">
    <property type="entry name" value="Galactose mutarotase-like"/>
    <property type="match status" value="1"/>
</dbReference>
<dbReference type="GO" id="GO:0004559">
    <property type="term" value="F:alpha-mannosidase activity"/>
    <property type="evidence" value="ECO:0007669"/>
    <property type="project" value="InterPro"/>
</dbReference>
<proteinExistence type="predicted"/>
<dbReference type="Pfam" id="PF07748">
    <property type="entry name" value="Glyco_hydro_38C"/>
    <property type="match status" value="1"/>
</dbReference>
<name>A0AA39E1H4_VITRO</name>
<dbReference type="Proteomes" id="UP001168098">
    <property type="component" value="Unassembled WGS sequence"/>
</dbReference>
<dbReference type="PANTHER" id="PTHR11607">
    <property type="entry name" value="ALPHA-MANNOSIDASE"/>
    <property type="match status" value="1"/>
</dbReference>
<comment type="caution">
    <text evidence="4">The sequence shown here is derived from an EMBL/GenBank/DDBJ whole genome shotgun (WGS) entry which is preliminary data.</text>
</comment>
<evidence type="ECO:0008006" key="6">
    <source>
        <dbReference type="Google" id="ProtNLM"/>
    </source>
</evidence>
<gene>
    <name evidence="4" type="ORF">PVL29_005157</name>
</gene>
<evidence type="ECO:0000313" key="4">
    <source>
        <dbReference type="EMBL" id="KAJ9703749.1"/>
    </source>
</evidence>
<dbReference type="Gene3D" id="2.60.40.1360">
    <property type="match status" value="1"/>
</dbReference>
<dbReference type="InterPro" id="IPR011013">
    <property type="entry name" value="Gal_mutarotase_sf_dom"/>
</dbReference>
<evidence type="ECO:0000259" key="2">
    <source>
        <dbReference type="Pfam" id="PF07748"/>
    </source>
</evidence>
<protein>
    <recommendedName>
        <fullName evidence="6">Alpha-mannosidase</fullName>
    </recommendedName>
</protein>
<dbReference type="FunFam" id="2.60.40.1360:FF:000001">
    <property type="entry name" value="Alpha-mannosidase"/>
    <property type="match status" value="1"/>
</dbReference>
<feature type="domain" description="Glycosyl hydrolases family 38 C-terminal" evidence="3">
    <location>
        <begin position="308"/>
        <end position="412"/>
    </location>
</feature>
<reference evidence="4 5" key="1">
    <citation type="journal article" date="2023" name="BMC Biotechnol.">
        <title>Vitis rotundifolia cv Carlos genome sequencing.</title>
        <authorList>
            <person name="Huff M."/>
            <person name="Hulse-Kemp A."/>
            <person name="Scheffler B."/>
            <person name="Youngblood R."/>
            <person name="Simpson S."/>
            <person name="Babiker E."/>
            <person name="Staton M."/>
        </authorList>
    </citation>
    <scope>NUCLEOTIDE SEQUENCE [LARGE SCALE GENOMIC DNA]</scope>
    <source>
        <tissue evidence="4">Leaf</tissue>
    </source>
</reference>